<dbReference type="Proteomes" id="UP000181909">
    <property type="component" value="Unassembled WGS sequence"/>
</dbReference>
<dbReference type="Gene3D" id="3.40.50.1980">
    <property type="entry name" value="Nitrogenase molybdenum iron protein domain"/>
    <property type="match status" value="2"/>
</dbReference>
<dbReference type="PANTHER" id="PTHR30532:SF21">
    <property type="entry name" value="SIDEROPHORE-BINDING LIPOPROTEIN YFIY-RELATED"/>
    <property type="match status" value="1"/>
</dbReference>
<dbReference type="AlphaFoldDB" id="A0A1K2AXE4"/>
<proteinExistence type="inferred from homology"/>
<feature type="domain" description="Fe/B12 periplasmic-binding" evidence="6">
    <location>
        <begin position="90"/>
        <end position="353"/>
    </location>
</feature>
<dbReference type="EMBL" id="FPJO01000007">
    <property type="protein sequence ID" value="SFX91006.1"/>
    <property type="molecule type" value="Genomic_DNA"/>
</dbReference>
<evidence type="ECO:0000259" key="6">
    <source>
        <dbReference type="PROSITE" id="PS50983"/>
    </source>
</evidence>
<sequence length="353" mass="36990">MSTTPGPLGAYATDDHPHPYERHPMAPSVRRRGLALGALSLAGALTLSACGFSESGGSASGSSDSGSGAAKTHTVKTAMGDVEVPVDPKRVVVLDTGELDSALTLGVQPVGATHSASEDGFPSYLPAGRTKDIKEVGEIANPNLETVASLKPDLILTSKVRDGDRYEQLKAIAPTVMTESTGTAWKENFQLHAEALGKQAEAKKAVADYDAHVAKVTEAIGGKKKAAGTDVNFVRFVEGADIRIYGKQNYIGSILADLGVGRPAITDKAKDGFSYDVSPEKIDLADADVVFTSTYGDPAKAGTTKTMNSGLWKGLKASKDGKVFKVDDRLWIAGIGYTAADEILDEFQAKMTG</sequence>
<evidence type="ECO:0000256" key="5">
    <source>
        <dbReference type="SAM" id="MobiDB-lite"/>
    </source>
</evidence>
<evidence type="ECO:0000256" key="2">
    <source>
        <dbReference type="ARBA" id="ARBA00008814"/>
    </source>
</evidence>
<accession>A0A1K2AXE4</accession>
<dbReference type="GO" id="GO:0030288">
    <property type="term" value="C:outer membrane-bounded periplasmic space"/>
    <property type="evidence" value="ECO:0007669"/>
    <property type="project" value="TreeGrafter"/>
</dbReference>
<evidence type="ECO:0000313" key="8">
    <source>
        <dbReference type="Proteomes" id="UP000181909"/>
    </source>
</evidence>
<dbReference type="SUPFAM" id="SSF53807">
    <property type="entry name" value="Helical backbone' metal receptor"/>
    <property type="match status" value="1"/>
</dbReference>
<dbReference type="CDD" id="cd01146">
    <property type="entry name" value="FhuD"/>
    <property type="match status" value="1"/>
</dbReference>
<dbReference type="PANTHER" id="PTHR30532">
    <property type="entry name" value="IRON III DICITRATE-BINDING PERIPLASMIC PROTEIN"/>
    <property type="match status" value="1"/>
</dbReference>
<gene>
    <name evidence="7" type="ORF">SAMN02787144_1007335</name>
</gene>
<evidence type="ECO:0000256" key="4">
    <source>
        <dbReference type="ARBA" id="ARBA00022729"/>
    </source>
</evidence>
<feature type="region of interest" description="Disordered" evidence="5">
    <location>
        <begin position="1"/>
        <end position="25"/>
    </location>
</feature>
<comment type="subcellular location">
    <subcellularLocation>
        <location evidence="1">Cell envelope</location>
    </subcellularLocation>
</comment>
<dbReference type="Pfam" id="PF01497">
    <property type="entry name" value="Peripla_BP_2"/>
    <property type="match status" value="1"/>
</dbReference>
<organism evidence="7 8">
    <name type="scientific">Streptomyces atratus</name>
    <dbReference type="NCBI Taxonomy" id="1893"/>
    <lineage>
        <taxon>Bacteria</taxon>
        <taxon>Bacillati</taxon>
        <taxon>Actinomycetota</taxon>
        <taxon>Actinomycetes</taxon>
        <taxon>Kitasatosporales</taxon>
        <taxon>Streptomycetaceae</taxon>
        <taxon>Streptomyces</taxon>
    </lineage>
</organism>
<evidence type="ECO:0000313" key="7">
    <source>
        <dbReference type="EMBL" id="SFX91006.1"/>
    </source>
</evidence>
<protein>
    <submittedName>
        <fullName evidence="7">Iron complex transport system substrate-binding protein</fullName>
    </submittedName>
</protein>
<keyword evidence="4" id="KW-0732">Signal</keyword>
<dbReference type="GO" id="GO:1901678">
    <property type="term" value="P:iron coordination entity transport"/>
    <property type="evidence" value="ECO:0007669"/>
    <property type="project" value="UniProtKB-ARBA"/>
</dbReference>
<comment type="similarity">
    <text evidence="2">Belongs to the bacterial solute-binding protein 8 family.</text>
</comment>
<reference evidence="7 8" key="1">
    <citation type="submission" date="2016-11" db="EMBL/GenBank/DDBJ databases">
        <authorList>
            <person name="Jaros S."/>
            <person name="Januszkiewicz K."/>
            <person name="Wedrychowicz H."/>
        </authorList>
    </citation>
    <scope>NUCLEOTIDE SEQUENCE [LARGE SCALE GENOMIC DNA]</scope>
    <source>
        <strain evidence="7 8">OK807</strain>
    </source>
</reference>
<feature type="compositionally biased region" description="Basic and acidic residues" evidence="5">
    <location>
        <begin position="13"/>
        <end position="24"/>
    </location>
</feature>
<evidence type="ECO:0000256" key="1">
    <source>
        <dbReference type="ARBA" id="ARBA00004196"/>
    </source>
</evidence>
<evidence type="ECO:0000256" key="3">
    <source>
        <dbReference type="ARBA" id="ARBA00022448"/>
    </source>
</evidence>
<keyword evidence="3" id="KW-0813">Transport</keyword>
<name>A0A1K2AXE4_STRAR</name>
<dbReference type="InterPro" id="IPR051313">
    <property type="entry name" value="Bact_iron-sidero_bind"/>
</dbReference>
<dbReference type="PROSITE" id="PS50983">
    <property type="entry name" value="FE_B12_PBP"/>
    <property type="match status" value="1"/>
</dbReference>
<dbReference type="InterPro" id="IPR002491">
    <property type="entry name" value="ABC_transptr_periplasmic_BD"/>
</dbReference>
<dbReference type="STRING" id="1893.SAMN02787144_1007335"/>